<dbReference type="InterPro" id="IPR029479">
    <property type="entry name" value="Nitroreductase"/>
</dbReference>
<dbReference type="Proteomes" id="UP001147752">
    <property type="component" value="Unassembled WGS sequence"/>
</dbReference>
<comment type="subcellular location">
    <subcellularLocation>
        <location evidence="2">Cytoplasm</location>
    </subcellularLocation>
    <subcellularLocation>
        <location evidence="1">Nucleus</location>
    </subcellularLocation>
</comment>
<dbReference type="GeneID" id="81464196"/>
<name>A0A9W9SAU8_9EURO</name>
<dbReference type="OrthoDB" id="2138173at2759"/>
<evidence type="ECO:0000259" key="7">
    <source>
        <dbReference type="Pfam" id="PF00881"/>
    </source>
</evidence>
<evidence type="ECO:0000313" key="8">
    <source>
        <dbReference type="EMBL" id="KAJ5375277.1"/>
    </source>
</evidence>
<dbReference type="Pfam" id="PF00881">
    <property type="entry name" value="Nitroreductase"/>
    <property type="match status" value="1"/>
</dbReference>
<dbReference type="Gene3D" id="3.40.109.10">
    <property type="entry name" value="NADH Oxidase"/>
    <property type="match status" value="1"/>
</dbReference>
<keyword evidence="9" id="KW-1185">Reference proteome</keyword>
<dbReference type="PANTHER" id="PTHR43035:SF1">
    <property type="entry name" value="FATTY ACID REPRESSION MUTANT PROTEIN 2-RELATED"/>
    <property type="match status" value="1"/>
</dbReference>
<proteinExistence type="inferred from homology"/>
<evidence type="ECO:0000256" key="3">
    <source>
        <dbReference type="ARBA" id="ARBA00007118"/>
    </source>
</evidence>
<dbReference type="EMBL" id="JAPZBT010000002">
    <property type="protein sequence ID" value="KAJ5375277.1"/>
    <property type="molecule type" value="Genomic_DNA"/>
</dbReference>
<sequence>MAAPSTFLNAVNYRRSIYQLNNTSPISDARILEIVNTIIQDVPSSFNSQSTRLVVLLHGEHIRFWNIVLECLKAIVPDSAFPKTEKRIAGFRNSYGTILFYEDADIVEDLQAKYELYAERFPQWSEHTSGMHQYALWVALEAEGLGANIQHYNPLADQQASTNWDIPQNWQLKAQLVFGGYGGAARDSLSPKEQQPVEARLFVHGLRPDGTNLVKSES</sequence>
<reference evidence="8" key="2">
    <citation type="journal article" date="2023" name="IMA Fungus">
        <title>Comparative genomic study of the Penicillium genus elucidates a diverse pangenome and 15 lateral gene transfer events.</title>
        <authorList>
            <person name="Petersen C."/>
            <person name="Sorensen T."/>
            <person name="Nielsen M.R."/>
            <person name="Sondergaard T.E."/>
            <person name="Sorensen J.L."/>
            <person name="Fitzpatrick D.A."/>
            <person name="Frisvad J.C."/>
            <person name="Nielsen K.L."/>
        </authorList>
    </citation>
    <scope>NUCLEOTIDE SEQUENCE</scope>
    <source>
        <strain evidence="8">IBT 3081</strain>
    </source>
</reference>
<dbReference type="PANTHER" id="PTHR43035">
    <property type="entry name" value="FATTY ACID REPRESSION MUTANT PROTEIN 2-RELATED"/>
    <property type="match status" value="1"/>
</dbReference>
<evidence type="ECO:0000256" key="6">
    <source>
        <dbReference type="ARBA" id="ARBA00023242"/>
    </source>
</evidence>
<evidence type="ECO:0000256" key="5">
    <source>
        <dbReference type="ARBA" id="ARBA00023002"/>
    </source>
</evidence>
<evidence type="ECO:0000256" key="4">
    <source>
        <dbReference type="ARBA" id="ARBA00022490"/>
    </source>
</evidence>
<dbReference type="InterPro" id="IPR000415">
    <property type="entry name" value="Nitroreductase-like"/>
</dbReference>
<dbReference type="InterPro" id="IPR033877">
    <property type="entry name" value="Frm2/Hbn1"/>
</dbReference>
<dbReference type="RefSeq" id="XP_056581263.1">
    <property type="nucleotide sequence ID" value="XM_056725013.1"/>
</dbReference>
<dbReference type="CDD" id="cd02140">
    <property type="entry name" value="Frm2-like"/>
    <property type="match status" value="1"/>
</dbReference>
<keyword evidence="5" id="KW-0560">Oxidoreductase</keyword>
<dbReference type="SUPFAM" id="SSF55469">
    <property type="entry name" value="FMN-dependent nitroreductase-like"/>
    <property type="match status" value="1"/>
</dbReference>
<feature type="domain" description="Nitroreductase" evidence="7">
    <location>
        <begin position="13"/>
        <end position="179"/>
    </location>
</feature>
<dbReference type="GO" id="GO:0016491">
    <property type="term" value="F:oxidoreductase activity"/>
    <property type="evidence" value="ECO:0007669"/>
    <property type="project" value="UniProtKB-KW"/>
</dbReference>
<dbReference type="FunFam" id="3.40.109.10:FF:000001">
    <property type="entry name" value="Nitroreductase family"/>
    <property type="match status" value="1"/>
</dbReference>
<accession>A0A9W9SAU8</accession>
<keyword evidence="4" id="KW-0963">Cytoplasm</keyword>
<evidence type="ECO:0000256" key="1">
    <source>
        <dbReference type="ARBA" id="ARBA00004123"/>
    </source>
</evidence>
<gene>
    <name evidence="8" type="ORF">N7517_007283</name>
</gene>
<dbReference type="GO" id="GO:0005737">
    <property type="term" value="C:cytoplasm"/>
    <property type="evidence" value="ECO:0007669"/>
    <property type="project" value="UniProtKB-SubCell"/>
</dbReference>
<protein>
    <recommendedName>
        <fullName evidence="7">Nitroreductase domain-containing protein</fullName>
    </recommendedName>
</protein>
<dbReference type="GO" id="GO:0005634">
    <property type="term" value="C:nucleus"/>
    <property type="evidence" value="ECO:0007669"/>
    <property type="project" value="UniProtKB-SubCell"/>
</dbReference>
<keyword evidence="6" id="KW-0539">Nucleus</keyword>
<comment type="similarity">
    <text evidence="3">Belongs to the nitroreductase family.</text>
</comment>
<evidence type="ECO:0000256" key="2">
    <source>
        <dbReference type="ARBA" id="ARBA00004496"/>
    </source>
</evidence>
<comment type="caution">
    <text evidence="8">The sequence shown here is derived from an EMBL/GenBank/DDBJ whole genome shotgun (WGS) entry which is preliminary data.</text>
</comment>
<dbReference type="GO" id="GO:0034599">
    <property type="term" value="P:cellular response to oxidative stress"/>
    <property type="evidence" value="ECO:0007669"/>
    <property type="project" value="InterPro"/>
</dbReference>
<reference evidence="8" key="1">
    <citation type="submission" date="2022-12" db="EMBL/GenBank/DDBJ databases">
        <authorList>
            <person name="Petersen C."/>
        </authorList>
    </citation>
    <scope>NUCLEOTIDE SEQUENCE</scope>
    <source>
        <strain evidence="8">IBT 3081</strain>
    </source>
</reference>
<evidence type="ECO:0000313" key="9">
    <source>
        <dbReference type="Proteomes" id="UP001147752"/>
    </source>
</evidence>
<organism evidence="8 9">
    <name type="scientific">Penicillium concentricum</name>
    <dbReference type="NCBI Taxonomy" id="293559"/>
    <lineage>
        <taxon>Eukaryota</taxon>
        <taxon>Fungi</taxon>
        <taxon>Dikarya</taxon>
        <taxon>Ascomycota</taxon>
        <taxon>Pezizomycotina</taxon>
        <taxon>Eurotiomycetes</taxon>
        <taxon>Eurotiomycetidae</taxon>
        <taxon>Eurotiales</taxon>
        <taxon>Aspergillaceae</taxon>
        <taxon>Penicillium</taxon>
    </lineage>
</organism>
<dbReference type="AlphaFoldDB" id="A0A9W9SAU8"/>